<evidence type="ECO:0000313" key="1">
    <source>
        <dbReference type="EMBL" id="MFD1630804.1"/>
    </source>
</evidence>
<dbReference type="PROSITE" id="PS51257">
    <property type="entry name" value="PROKAR_LIPOPROTEIN"/>
    <property type="match status" value="1"/>
</dbReference>
<proteinExistence type="predicted"/>
<gene>
    <name evidence="1" type="ORF">ACFSAH_13015</name>
</gene>
<keyword evidence="2" id="KW-1185">Reference proteome</keyword>
<dbReference type="InterPro" id="IPR012334">
    <property type="entry name" value="Pectin_lyas_fold"/>
</dbReference>
<dbReference type="InterPro" id="IPR011050">
    <property type="entry name" value="Pectin_lyase_fold/virulence"/>
</dbReference>
<organism evidence="1 2">
    <name type="scientific">Pseudopedobacter beijingensis</name>
    <dbReference type="NCBI Taxonomy" id="1207056"/>
    <lineage>
        <taxon>Bacteria</taxon>
        <taxon>Pseudomonadati</taxon>
        <taxon>Bacteroidota</taxon>
        <taxon>Sphingobacteriia</taxon>
        <taxon>Sphingobacteriales</taxon>
        <taxon>Sphingobacteriaceae</taxon>
        <taxon>Pseudopedobacter</taxon>
    </lineage>
</organism>
<name>A0ABW4IFQ9_9SPHI</name>
<dbReference type="RefSeq" id="WP_379663183.1">
    <property type="nucleotide sequence ID" value="NZ_JBHUDG010000020.1"/>
</dbReference>
<dbReference type="SUPFAM" id="SSF51126">
    <property type="entry name" value="Pectin lyase-like"/>
    <property type="match status" value="1"/>
</dbReference>
<accession>A0ABW4IFQ9</accession>
<dbReference type="Gene3D" id="2.160.20.10">
    <property type="entry name" value="Single-stranded right-handed beta-helix, Pectin lyase-like"/>
    <property type="match status" value="1"/>
</dbReference>
<comment type="caution">
    <text evidence="1">The sequence shown here is derived from an EMBL/GenBank/DDBJ whole genome shotgun (WGS) entry which is preliminary data.</text>
</comment>
<dbReference type="EMBL" id="JBHUDG010000020">
    <property type="protein sequence ID" value="MFD1630804.1"/>
    <property type="molecule type" value="Genomic_DNA"/>
</dbReference>
<reference evidence="2" key="1">
    <citation type="journal article" date="2019" name="Int. J. Syst. Evol. Microbiol.">
        <title>The Global Catalogue of Microorganisms (GCM) 10K type strain sequencing project: providing services to taxonomists for standard genome sequencing and annotation.</title>
        <authorList>
            <consortium name="The Broad Institute Genomics Platform"/>
            <consortium name="The Broad Institute Genome Sequencing Center for Infectious Disease"/>
            <person name="Wu L."/>
            <person name="Ma J."/>
        </authorList>
    </citation>
    <scope>NUCLEOTIDE SEQUENCE [LARGE SCALE GENOMIC DNA]</scope>
    <source>
        <strain evidence="2">CCUG 53762</strain>
    </source>
</reference>
<evidence type="ECO:0008006" key="3">
    <source>
        <dbReference type="Google" id="ProtNLM"/>
    </source>
</evidence>
<evidence type="ECO:0000313" key="2">
    <source>
        <dbReference type="Proteomes" id="UP001597118"/>
    </source>
</evidence>
<dbReference type="Proteomes" id="UP001597118">
    <property type="component" value="Unassembled WGS sequence"/>
</dbReference>
<protein>
    <recommendedName>
        <fullName evidence="3">Pectate lyase superfamily protein</fullName>
    </recommendedName>
</protein>
<sequence length="549" mass="59502">MKNVFNILTFIFFICFLQACKKDKNKEEEVVVIPPKEDSGAEEPISTALVYVKNDGKLGYNFFANEGESSKINQIPDFSMAGYKGGGVKLPNATEVKITLTPVVGDNLNQIQNAITQVQAMSANSEGIRGVILLKAGVYEVSNTINITKSGVILRGEGQGNNGTILKATKKSQHTLIDISGVAVTTSRVLNKITTPYVATGKKGFKVASSSGIAVGDRIAIYRTPNEQWITDLDMAQYGWTANSYNIDFERKVTGIVGDSLILNAPIVDPMQTKYGGGSIYKLNPHQRITQVGIEDIRLSSVYVSEEDEEHGWIAVELNNAENCWVKGVTALYFGYSAVSISSNSHYNTVEDCAMLDPKSVTTGSRKYSFNLEAGASFNLFQRCFAKGGRHDFVTGSRVPGPNVFLDCVAIETNADAGPHHRWATGLLLDNISCGQLQVQNRKAMGSGHGWAGAQTLFYNCRSTKSNIKVESPKGAMNWGIGCIGLTKNGTGFWESWGVPVQPRSIYLAQLKDRLGGAAVENTTIPAQRTGNIDQLLKAWAGNGKLQAN</sequence>